<comment type="caution">
    <text evidence="2">The sequence shown here is derived from an EMBL/GenBank/DDBJ whole genome shotgun (WGS) entry which is preliminary data.</text>
</comment>
<keyword evidence="3" id="KW-1185">Reference proteome</keyword>
<dbReference type="Gene3D" id="1.25.40.540">
    <property type="entry name" value="TAP42-like family"/>
    <property type="match status" value="1"/>
</dbReference>
<feature type="region of interest" description="Disordered" evidence="1">
    <location>
        <begin position="121"/>
        <end position="184"/>
    </location>
</feature>
<dbReference type="PANTHER" id="PTHR10933:SF9">
    <property type="entry name" value="IMMUNOGLOBULIN-BINDING PROTEIN 1"/>
    <property type="match status" value="1"/>
</dbReference>
<dbReference type="AlphaFoldDB" id="A0A1R0H1G6"/>
<gene>
    <name evidence="2" type="ORF">AYI68_g2912</name>
</gene>
<dbReference type="OrthoDB" id="10261753at2759"/>
<dbReference type="EMBL" id="LSSL01001158">
    <property type="protein sequence ID" value="OLY82954.1"/>
    <property type="molecule type" value="Genomic_DNA"/>
</dbReference>
<protein>
    <submittedName>
        <fullName evidence="2">Uncharacterized protein</fullName>
    </submittedName>
</protein>
<dbReference type="Pfam" id="PF04177">
    <property type="entry name" value="TAP42"/>
    <property type="match status" value="1"/>
</dbReference>
<reference evidence="2 3" key="1">
    <citation type="journal article" date="2016" name="Mol. Biol. Evol.">
        <title>Genome-Wide Survey of Gut Fungi (Harpellales) Reveals the First Horizontally Transferred Ubiquitin Gene from a Mosquito Host.</title>
        <authorList>
            <person name="Wang Y."/>
            <person name="White M.M."/>
            <person name="Kvist S."/>
            <person name="Moncalvo J.M."/>
        </authorList>
    </citation>
    <scope>NUCLEOTIDE SEQUENCE [LARGE SCALE GENOMIC DNA]</scope>
    <source>
        <strain evidence="2 3">ALG-7-W6</strain>
    </source>
</reference>
<dbReference type="GO" id="GO:0051721">
    <property type="term" value="F:protein phosphatase 2A binding"/>
    <property type="evidence" value="ECO:0007669"/>
    <property type="project" value="TreeGrafter"/>
</dbReference>
<sequence length="267" mass="30490">MLLCRFMLLPVYKADLLLKVDGNRLDLLKQTKGTKYFDEAGTMDQLSMRNMKIERFKLKKSLQLQIQQLDKQIPSDESQDDDDDNQPIRSRILLLLQVALFEVSESISSITSEIDLISRSAHLNTPPHPTNDPRQSSKESSSLHQKEPQPKESEWRLDGGDYSSNSRKLLDRSGKPLQTFTITNNKQQIKAGTFRPGHSLPTMSVEQFIDQEFERGNVLSGGTEQPESQDIDDNDYNALDAETMKQRQWDEFTEQNPRGSGNTMNRG</sequence>
<accession>A0A1R0H1G6</accession>
<feature type="compositionally biased region" description="Polar residues" evidence="1">
    <location>
        <begin position="132"/>
        <end position="143"/>
    </location>
</feature>
<dbReference type="InterPro" id="IPR038511">
    <property type="entry name" value="TAP42/TAP46-like_sf"/>
</dbReference>
<feature type="compositionally biased region" description="Basic and acidic residues" evidence="1">
    <location>
        <begin position="144"/>
        <end position="159"/>
    </location>
</feature>
<feature type="region of interest" description="Disordered" evidence="1">
    <location>
        <begin position="245"/>
        <end position="267"/>
    </location>
</feature>
<evidence type="ECO:0000256" key="1">
    <source>
        <dbReference type="SAM" id="MobiDB-lite"/>
    </source>
</evidence>
<dbReference type="STRING" id="133383.A0A1R0H1G6"/>
<proteinExistence type="predicted"/>
<dbReference type="InterPro" id="IPR007304">
    <property type="entry name" value="TAP46-like"/>
</dbReference>
<dbReference type="Proteomes" id="UP000187455">
    <property type="component" value="Unassembled WGS sequence"/>
</dbReference>
<organism evidence="2 3">
    <name type="scientific">Smittium mucronatum</name>
    <dbReference type="NCBI Taxonomy" id="133383"/>
    <lineage>
        <taxon>Eukaryota</taxon>
        <taxon>Fungi</taxon>
        <taxon>Fungi incertae sedis</taxon>
        <taxon>Zoopagomycota</taxon>
        <taxon>Kickxellomycotina</taxon>
        <taxon>Harpellomycetes</taxon>
        <taxon>Harpellales</taxon>
        <taxon>Legeriomycetaceae</taxon>
        <taxon>Smittium</taxon>
    </lineage>
</organism>
<dbReference type="PANTHER" id="PTHR10933">
    <property type="entry name" value="IMMUNOGLOBULIN-BINDING PROTEIN 1"/>
    <property type="match status" value="1"/>
</dbReference>
<evidence type="ECO:0000313" key="2">
    <source>
        <dbReference type="EMBL" id="OLY82954.1"/>
    </source>
</evidence>
<name>A0A1R0H1G6_9FUNG</name>
<dbReference type="GO" id="GO:0009966">
    <property type="term" value="P:regulation of signal transduction"/>
    <property type="evidence" value="ECO:0007669"/>
    <property type="project" value="InterPro"/>
</dbReference>
<evidence type="ECO:0000313" key="3">
    <source>
        <dbReference type="Proteomes" id="UP000187455"/>
    </source>
</evidence>
<dbReference type="GO" id="GO:0035303">
    <property type="term" value="P:regulation of dephosphorylation"/>
    <property type="evidence" value="ECO:0007669"/>
    <property type="project" value="TreeGrafter"/>
</dbReference>
<dbReference type="GO" id="GO:0005829">
    <property type="term" value="C:cytosol"/>
    <property type="evidence" value="ECO:0007669"/>
    <property type="project" value="TreeGrafter"/>
</dbReference>
<feature type="compositionally biased region" description="Polar residues" evidence="1">
    <location>
        <begin position="254"/>
        <end position="267"/>
    </location>
</feature>